<dbReference type="EMBL" id="CM037615">
    <property type="protein sequence ID" value="KAH8013229.1"/>
    <property type="molecule type" value="Genomic_DNA"/>
</dbReference>
<protein>
    <submittedName>
        <fullName evidence="1">Diacylglycerol pyrophosphate phosphatase</fullName>
    </submittedName>
</protein>
<name>A0ACB8G0P7_9SAUR</name>
<evidence type="ECO:0000313" key="2">
    <source>
        <dbReference type="Proteomes" id="UP000827872"/>
    </source>
</evidence>
<dbReference type="Proteomes" id="UP000827872">
    <property type="component" value="Linkage Group LG02"/>
</dbReference>
<keyword evidence="2" id="KW-1185">Reference proteome</keyword>
<reference evidence="1" key="1">
    <citation type="submission" date="2021-08" db="EMBL/GenBank/DDBJ databases">
        <title>The first chromosome-level gecko genome reveals the dynamic sex chromosomes of Neotropical dwarf geckos (Sphaerodactylidae: Sphaerodactylus).</title>
        <authorList>
            <person name="Pinto B.J."/>
            <person name="Keating S.E."/>
            <person name="Gamble T."/>
        </authorList>
    </citation>
    <scope>NUCLEOTIDE SEQUENCE</scope>
    <source>
        <strain evidence="1">TG3544</strain>
    </source>
</reference>
<accession>A0ACB8G0P7</accession>
<gene>
    <name evidence="1" type="primary">DPP4</name>
    <name evidence="1" type="ORF">K3G42_014151</name>
</gene>
<comment type="caution">
    <text evidence="1">The sequence shown here is derived from an EMBL/GenBank/DDBJ whole genome shotgun (WGS) entry which is preliminary data.</text>
</comment>
<sequence length="77" mass="8778">MARADHFRDVDYLLIHGTADDNVHFQQAAQIAKALVDAQVDFQAMWYTDKDHGIGGHAHSHIYIHMSHFIKQCFALS</sequence>
<evidence type="ECO:0000313" key="1">
    <source>
        <dbReference type="EMBL" id="KAH8013229.1"/>
    </source>
</evidence>
<proteinExistence type="predicted"/>
<organism evidence="1 2">
    <name type="scientific">Sphaerodactylus townsendi</name>
    <dbReference type="NCBI Taxonomy" id="933632"/>
    <lineage>
        <taxon>Eukaryota</taxon>
        <taxon>Metazoa</taxon>
        <taxon>Chordata</taxon>
        <taxon>Craniata</taxon>
        <taxon>Vertebrata</taxon>
        <taxon>Euteleostomi</taxon>
        <taxon>Lepidosauria</taxon>
        <taxon>Squamata</taxon>
        <taxon>Bifurcata</taxon>
        <taxon>Gekkota</taxon>
        <taxon>Sphaerodactylidae</taxon>
        <taxon>Sphaerodactylus</taxon>
    </lineage>
</organism>